<protein>
    <submittedName>
        <fullName evidence="7">Amino acid permease</fullName>
    </submittedName>
</protein>
<accession>A0AA41Z2F8</accession>
<dbReference type="PANTHER" id="PTHR45649">
    <property type="entry name" value="AMINO-ACID PERMEASE BAT1"/>
    <property type="match status" value="1"/>
</dbReference>
<name>A0AA41Z2F8_9HYPH</name>
<evidence type="ECO:0000313" key="8">
    <source>
        <dbReference type="Proteomes" id="UP001165667"/>
    </source>
</evidence>
<feature type="transmembrane region" description="Helical" evidence="6">
    <location>
        <begin position="183"/>
        <end position="201"/>
    </location>
</feature>
<dbReference type="Gene3D" id="1.20.1740.10">
    <property type="entry name" value="Amino acid/polyamine transporter I"/>
    <property type="match status" value="1"/>
</dbReference>
<evidence type="ECO:0000256" key="5">
    <source>
        <dbReference type="ARBA" id="ARBA00023136"/>
    </source>
</evidence>
<dbReference type="AlphaFoldDB" id="A0AA41Z2F8"/>
<dbReference type="GO" id="GO:0022857">
    <property type="term" value="F:transmembrane transporter activity"/>
    <property type="evidence" value="ECO:0007669"/>
    <property type="project" value="InterPro"/>
</dbReference>
<evidence type="ECO:0000256" key="6">
    <source>
        <dbReference type="SAM" id="Phobius"/>
    </source>
</evidence>
<dbReference type="PIRSF" id="PIRSF006060">
    <property type="entry name" value="AA_transporter"/>
    <property type="match status" value="1"/>
</dbReference>
<gene>
    <name evidence="7" type="ORF">M8523_08460</name>
</gene>
<feature type="transmembrane region" description="Helical" evidence="6">
    <location>
        <begin position="366"/>
        <end position="386"/>
    </location>
</feature>
<keyword evidence="4 6" id="KW-1133">Transmembrane helix</keyword>
<dbReference type="GO" id="GO:0016020">
    <property type="term" value="C:membrane"/>
    <property type="evidence" value="ECO:0007669"/>
    <property type="project" value="UniProtKB-SubCell"/>
</dbReference>
<dbReference type="EMBL" id="JAMOIM010000004">
    <property type="protein sequence ID" value="MCW6508052.1"/>
    <property type="molecule type" value="Genomic_DNA"/>
</dbReference>
<feature type="transmembrane region" description="Helical" evidence="6">
    <location>
        <begin position="64"/>
        <end position="88"/>
    </location>
</feature>
<keyword evidence="8" id="KW-1185">Reference proteome</keyword>
<dbReference type="RefSeq" id="WP_282584403.1">
    <property type="nucleotide sequence ID" value="NZ_JAMOIM010000004.1"/>
</dbReference>
<dbReference type="PANTHER" id="PTHR45649:SF26">
    <property type="entry name" value="OS04G0435100 PROTEIN"/>
    <property type="match status" value="1"/>
</dbReference>
<keyword evidence="5 6" id="KW-0472">Membrane</keyword>
<feature type="transmembrane region" description="Helical" evidence="6">
    <location>
        <begin position="229"/>
        <end position="247"/>
    </location>
</feature>
<feature type="transmembrane region" description="Helical" evidence="6">
    <location>
        <begin position="435"/>
        <end position="451"/>
    </location>
</feature>
<feature type="transmembrane region" description="Helical" evidence="6">
    <location>
        <begin position="320"/>
        <end position="345"/>
    </location>
</feature>
<evidence type="ECO:0000256" key="1">
    <source>
        <dbReference type="ARBA" id="ARBA00004141"/>
    </source>
</evidence>
<feature type="transmembrane region" description="Helical" evidence="6">
    <location>
        <begin position="268"/>
        <end position="289"/>
    </location>
</feature>
<proteinExistence type="predicted"/>
<keyword evidence="2" id="KW-0813">Transport</keyword>
<evidence type="ECO:0000256" key="2">
    <source>
        <dbReference type="ARBA" id="ARBA00022448"/>
    </source>
</evidence>
<dbReference type="Pfam" id="PF13520">
    <property type="entry name" value="AA_permease_2"/>
    <property type="match status" value="1"/>
</dbReference>
<evidence type="ECO:0000313" key="7">
    <source>
        <dbReference type="EMBL" id="MCW6508052.1"/>
    </source>
</evidence>
<dbReference type="Proteomes" id="UP001165667">
    <property type="component" value="Unassembled WGS sequence"/>
</dbReference>
<evidence type="ECO:0000256" key="3">
    <source>
        <dbReference type="ARBA" id="ARBA00022692"/>
    </source>
</evidence>
<reference evidence="7" key="1">
    <citation type="submission" date="2022-05" db="EMBL/GenBank/DDBJ databases">
        <authorList>
            <person name="Pankratov T."/>
        </authorList>
    </citation>
    <scope>NUCLEOTIDE SEQUENCE</scope>
    <source>
        <strain evidence="7">BP6-180914</strain>
    </source>
</reference>
<comment type="caution">
    <text evidence="7">The sequence shown here is derived from an EMBL/GenBank/DDBJ whole genome shotgun (WGS) entry which is preliminary data.</text>
</comment>
<evidence type="ECO:0000256" key="4">
    <source>
        <dbReference type="ARBA" id="ARBA00022989"/>
    </source>
</evidence>
<feature type="transmembrane region" description="Helical" evidence="6">
    <location>
        <begin position="109"/>
        <end position="133"/>
    </location>
</feature>
<keyword evidence="3 6" id="KW-0812">Transmembrane</keyword>
<dbReference type="InterPro" id="IPR002293">
    <property type="entry name" value="AA/rel_permease1"/>
</dbReference>
<sequence>MAEAHDDDVKVLHSMGYAQELARRMSGFSNFAISFSIICILAGGITSFPLALATGSGFEAAIGWLVGGIFALVVAASLGQIGSAYPTAGGLYHWSSILGGRGWGWATAWFNLLGLIFVVASVNVGVFSLFQGLVAGPILHIDSAANWGYKEQTIAVVLITVTQALCNHFGIKLTTMLTDISGSMILVITIVLTLTFLFWGASFDLGRLTTFVNTTGDAGGGYVPSPRSALVAFLVGLLYPLYTITGFDASAHTAEETVNARVAVPRGMLHAVFWSLVFGFVMAASFVLASPDLAATAKDGANAWFNLFNNLPAPVLLKDLLAIGIVAANYVCGLACLTSTSRMIFAFSRDGGLPASGLWKKVSPTWRTPVPAIWLGAVLAIAATLYSPAFAALAAGCALFLYVSYAMPVAAGLLAEGKTWTEFGPFRLGALSKPLAVIPVLGVLVLMYAGIQPPFDILINYAIGLVVLLLVLWFGLERRRFQGPPVGRNIAQRQAEIAQAERAVGQTA</sequence>
<feature type="transmembrane region" description="Helical" evidence="6">
    <location>
        <begin position="392"/>
        <end position="414"/>
    </location>
</feature>
<feature type="transmembrane region" description="Helical" evidence="6">
    <location>
        <begin position="31"/>
        <end position="52"/>
    </location>
</feature>
<feature type="transmembrane region" description="Helical" evidence="6">
    <location>
        <begin position="457"/>
        <end position="476"/>
    </location>
</feature>
<organism evidence="7 8">
    <name type="scientific">Lichenifustis flavocetrariae</name>
    <dbReference type="NCBI Taxonomy" id="2949735"/>
    <lineage>
        <taxon>Bacteria</taxon>
        <taxon>Pseudomonadati</taxon>
        <taxon>Pseudomonadota</taxon>
        <taxon>Alphaproteobacteria</taxon>
        <taxon>Hyphomicrobiales</taxon>
        <taxon>Lichenihabitantaceae</taxon>
        <taxon>Lichenifustis</taxon>
    </lineage>
</organism>
<comment type="subcellular location">
    <subcellularLocation>
        <location evidence="1">Membrane</location>
        <topology evidence="1">Multi-pass membrane protein</topology>
    </subcellularLocation>
</comment>